<name>A0A3P8C3Y6_9TREM</name>
<dbReference type="EMBL" id="UZAN01005374">
    <property type="protein sequence ID" value="VDP33352.1"/>
    <property type="molecule type" value="Genomic_DNA"/>
</dbReference>
<accession>A0A3P8C3Y6</accession>
<keyword evidence="2" id="KW-1185">Reference proteome</keyword>
<evidence type="ECO:0000313" key="2">
    <source>
        <dbReference type="Proteomes" id="UP000272942"/>
    </source>
</evidence>
<organism evidence="1 2">
    <name type="scientific">Echinostoma caproni</name>
    <dbReference type="NCBI Taxonomy" id="27848"/>
    <lineage>
        <taxon>Eukaryota</taxon>
        <taxon>Metazoa</taxon>
        <taxon>Spiralia</taxon>
        <taxon>Lophotrochozoa</taxon>
        <taxon>Platyhelminthes</taxon>
        <taxon>Trematoda</taxon>
        <taxon>Digenea</taxon>
        <taxon>Plagiorchiida</taxon>
        <taxon>Echinostomata</taxon>
        <taxon>Echinostomatoidea</taxon>
        <taxon>Echinostomatidae</taxon>
        <taxon>Echinostoma</taxon>
    </lineage>
</organism>
<evidence type="ECO:0000313" key="1">
    <source>
        <dbReference type="EMBL" id="VDP33352.1"/>
    </source>
</evidence>
<gene>
    <name evidence="1" type="ORF">ECPE_LOCUS1107</name>
</gene>
<reference evidence="1 2" key="1">
    <citation type="submission" date="2018-11" db="EMBL/GenBank/DDBJ databases">
        <authorList>
            <consortium name="Pathogen Informatics"/>
        </authorList>
    </citation>
    <scope>NUCLEOTIDE SEQUENCE [LARGE SCALE GENOMIC DNA]</scope>
    <source>
        <strain evidence="1 2">Egypt</strain>
    </source>
</reference>
<sequence>MLPLRHLVSSFTCCMRASSCSRFSNAWPKDPDGALSSPQLISGVLESPRIRSFPLWRAVVRSVSSIASS</sequence>
<dbReference type="AlphaFoldDB" id="A0A3P8C3Y6"/>
<protein>
    <submittedName>
        <fullName evidence="1">Uncharacterized protein</fullName>
    </submittedName>
</protein>
<proteinExistence type="predicted"/>
<dbReference type="Proteomes" id="UP000272942">
    <property type="component" value="Unassembled WGS sequence"/>
</dbReference>